<keyword evidence="2" id="KW-1185">Reference proteome</keyword>
<dbReference type="EMBL" id="DF968533">
    <property type="protein sequence ID" value="GAP53121.1"/>
    <property type="molecule type" value="Genomic_DNA"/>
</dbReference>
<dbReference type="Proteomes" id="UP000053859">
    <property type="component" value="Unassembled WGS sequence"/>
</dbReference>
<reference evidence="1" key="1">
    <citation type="journal article" date="2015" name="Genome Announc.">
        <title>Draft Genome Sequence of Thiostrepton-Producing Streptomyces azureus ATCC 14921.</title>
        <authorList>
            <person name="Sakihara K."/>
            <person name="Maeda J."/>
            <person name="Tashiro K."/>
            <person name="Fujino Y."/>
            <person name="Kuhara S."/>
            <person name="Ohshima T."/>
            <person name="Ogata S."/>
            <person name="Doi K."/>
        </authorList>
    </citation>
    <scope>NUCLEOTIDE SEQUENCE [LARGE SCALE GENOMIC DNA]</scope>
    <source>
        <strain evidence="1">ATCC14921</strain>
    </source>
</reference>
<sequence>MGMRTVNPDDLDQLAKLLDGRGGVQDGLDEAFTRASRLGVTSKLTTLKPLRSWVKDTAPELRKRAVFARLESGDPQAGLMWAGFSPKEIEKYKREGLGPDALLLANSVAASDDPNAYRFKRQPDESLADWIQRLEAHAIAQIPGLQPHEETIASMIGLYGDWGSVTAATAVVTLQGTSLTKVLLGNSLKAGALRTWKTRLGVVLRGSESGLIRSAGNGLIEWTPKLRSLSAPGSWLPGQLGSLFGRSTTYQNLSRIPFTSGIRGDLIGQGYNWVRATPLMNTLRANGVIDFLVGSDQAARMYGGFTHSGQAVARAGNASLIKVFTKAANSQRFANSVTEATNAARGAGALRTGLGAAAKTAGFLRGAGIVGGVLSTGFSAANVISQGNPVDAFKKKGAAYVADVAEVGFNASLTAAMVAPNPVTIGLAVGTGIIYGGAKIVQHWDDIKEGAGKAAGWVGDKAKDLGKSIAKSKANPMNWF</sequence>
<evidence type="ECO:0000313" key="2">
    <source>
        <dbReference type="Proteomes" id="UP000053859"/>
    </source>
</evidence>
<dbReference type="AlphaFoldDB" id="A0A0K8PZA4"/>
<organism evidence="1 2">
    <name type="scientific">Streptomyces azureus</name>
    <dbReference type="NCBI Taxonomy" id="146537"/>
    <lineage>
        <taxon>Bacteria</taxon>
        <taxon>Bacillati</taxon>
        <taxon>Actinomycetota</taxon>
        <taxon>Actinomycetes</taxon>
        <taxon>Kitasatosporales</taxon>
        <taxon>Streptomycetaceae</taxon>
        <taxon>Streptomyces</taxon>
    </lineage>
</organism>
<dbReference type="PATRIC" id="fig|146537.3.peg.8454"/>
<gene>
    <name evidence="1" type="ORF">SAZU_8001</name>
</gene>
<protein>
    <recommendedName>
        <fullName evidence="3">PE-PGRS family protein</fullName>
    </recommendedName>
</protein>
<evidence type="ECO:0000313" key="1">
    <source>
        <dbReference type="EMBL" id="GAP53121.1"/>
    </source>
</evidence>
<name>A0A0K8PZA4_STRAJ</name>
<evidence type="ECO:0008006" key="3">
    <source>
        <dbReference type="Google" id="ProtNLM"/>
    </source>
</evidence>
<proteinExistence type="predicted"/>
<accession>A0A0K8PZA4</accession>